<dbReference type="GO" id="GO:0004820">
    <property type="term" value="F:glycine-tRNA ligase activity"/>
    <property type="evidence" value="ECO:0007669"/>
    <property type="project" value="UniProtKB-UniRule"/>
</dbReference>
<dbReference type="STRING" id="360105.CCV52592_1374"/>
<keyword evidence="8" id="KW-0963">Cytoplasm</keyword>
<name>A7GXZ9_CAMC5</name>
<dbReference type="GO" id="GO:0005829">
    <property type="term" value="C:cytosol"/>
    <property type="evidence" value="ECO:0007669"/>
    <property type="project" value="TreeGrafter"/>
</dbReference>
<gene>
    <name evidence="8 9" type="primary">glyS</name>
    <name evidence="9" type="ORF">CCV52592_1374</name>
</gene>
<protein>
    <recommendedName>
        <fullName evidence="8">Glycine--tRNA ligase beta subunit</fullName>
        <ecNumber evidence="8">6.1.1.14</ecNumber>
    </recommendedName>
    <alternativeName>
        <fullName evidence="8">Glycyl-tRNA synthetase beta subunit</fullName>
        <shortName evidence="8">GlyRS</shortName>
    </alternativeName>
</protein>
<keyword evidence="5 8" id="KW-0648">Protein biosynthesis</keyword>
<dbReference type="InterPro" id="IPR015944">
    <property type="entry name" value="Gly-tRNA-synth_bsu"/>
</dbReference>
<dbReference type="NCBIfam" id="TIGR00211">
    <property type="entry name" value="glyS"/>
    <property type="match status" value="1"/>
</dbReference>
<dbReference type="RefSeq" id="WP_011992177.1">
    <property type="nucleotide sequence ID" value="NC_009715.2"/>
</dbReference>
<dbReference type="SUPFAM" id="SSF109604">
    <property type="entry name" value="HD-domain/PDEase-like"/>
    <property type="match status" value="1"/>
</dbReference>
<keyword evidence="3 8" id="KW-0547">Nucleotide-binding</keyword>
<dbReference type="GO" id="GO:0005524">
    <property type="term" value="F:ATP binding"/>
    <property type="evidence" value="ECO:0007669"/>
    <property type="project" value="UniProtKB-UniRule"/>
</dbReference>
<dbReference type="InterPro" id="IPR006194">
    <property type="entry name" value="Gly-tRNA-synth_heterodimer"/>
</dbReference>
<evidence type="ECO:0000256" key="4">
    <source>
        <dbReference type="ARBA" id="ARBA00022840"/>
    </source>
</evidence>
<evidence type="ECO:0000256" key="2">
    <source>
        <dbReference type="ARBA" id="ARBA00022598"/>
    </source>
</evidence>
<dbReference type="HOGENOM" id="CLU_007220_2_2_7"/>
<keyword evidence="2 8" id="KW-0436">Ligase</keyword>
<organism evidence="9 10">
    <name type="scientific">Campylobacter curvus (strain 525.92)</name>
    <dbReference type="NCBI Taxonomy" id="360105"/>
    <lineage>
        <taxon>Bacteria</taxon>
        <taxon>Pseudomonadati</taxon>
        <taxon>Campylobacterota</taxon>
        <taxon>Epsilonproteobacteria</taxon>
        <taxon>Campylobacterales</taxon>
        <taxon>Campylobacteraceae</taxon>
        <taxon>Campylobacter</taxon>
    </lineage>
</organism>
<dbReference type="PRINTS" id="PR01045">
    <property type="entry name" value="TRNASYNTHGB"/>
</dbReference>
<dbReference type="AlphaFoldDB" id="A7GXZ9"/>
<comment type="similarity">
    <text evidence="1 8">Belongs to the class-II aminoacyl-tRNA synthetase family.</text>
</comment>
<dbReference type="KEGG" id="ccv:CCV52592_1374"/>
<dbReference type="PROSITE" id="PS50861">
    <property type="entry name" value="AA_TRNA_LIGASE_II_GLYAB"/>
    <property type="match status" value="1"/>
</dbReference>
<accession>A7GXZ9</accession>
<evidence type="ECO:0000256" key="7">
    <source>
        <dbReference type="ARBA" id="ARBA00047937"/>
    </source>
</evidence>
<evidence type="ECO:0000256" key="6">
    <source>
        <dbReference type="ARBA" id="ARBA00023146"/>
    </source>
</evidence>
<keyword evidence="6 8" id="KW-0030">Aminoacyl-tRNA synthetase</keyword>
<proteinExistence type="inferred from homology"/>
<evidence type="ECO:0000313" key="10">
    <source>
        <dbReference type="Proteomes" id="UP000006380"/>
    </source>
</evidence>
<keyword evidence="4 8" id="KW-0067">ATP-binding</keyword>
<evidence type="ECO:0000313" key="9">
    <source>
        <dbReference type="EMBL" id="EAU00460.1"/>
    </source>
</evidence>
<dbReference type="GO" id="GO:0006426">
    <property type="term" value="P:glycyl-tRNA aminoacylation"/>
    <property type="evidence" value="ECO:0007669"/>
    <property type="project" value="UniProtKB-UniRule"/>
</dbReference>
<dbReference type="EMBL" id="CP000767">
    <property type="protein sequence ID" value="EAU00460.1"/>
    <property type="molecule type" value="Genomic_DNA"/>
</dbReference>
<dbReference type="HAMAP" id="MF_00255">
    <property type="entry name" value="Gly_tRNA_synth_beta"/>
    <property type="match status" value="1"/>
</dbReference>
<evidence type="ECO:0000256" key="3">
    <source>
        <dbReference type="ARBA" id="ARBA00022741"/>
    </source>
</evidence>
<keyword evidence="10" id="KW-1185">Reference proteome</keyword>
<sequence>MKKDILIEIGVEELPAIPFLRELPNIEAKWRAVLAEYKLESEFKFYYTPRRLVFFHENFALNQPDSVAEFIGAPKQVAIKDGAFTQAALSFAKKCGIDESELKFKEIGGKEVLYYERQLKGEASVKLFGDMIEKFLLSLNFGKSMRWGSGEFEFIRPIRSFLCLFGGEVVKFNKFGVESGNGTYPHRSISYDKSLVNSADEYFSGMRARGIVLDASERRSIILAQFKELEKGGIDIQIDEDLLDEVVAITEYPTALLGEFEAEFLEVPSEVIITSMKENQRYFPVFKNGKLSNHFVVVSNALAKDGALIVKGNEKVLRARLSDAMFFWRSDLKAEFSPDKLKNITYLKELGSLYDKELREAKIADELANLYENELKDEVGAGFRAKLNRAVMLAKADLTTQMVYEFTELQGVMGAYYARAKGEEDVIVTAIREQYLPDSEDAPCPSSVFSSVVALANKLDTLIGLFSVGKIPSGTKDPFALRRAANGVIKIVLAHGLKFDISSVLKSLSAQYKSFDLGLLENFILDRLYTFFDTNPSIVKACINSDKRDILQLTKAVEAMSEISSKPNFKELFSTFKRLANIIKDVDVGTVDENLLQTSEERALNEGFKALKDSPDHKACLNELFGLKGEIDAFFDKVMINVDDENIRKNRIAVIGQIYKSFLEIADIKEISL</sequence>
<comment type="subcellular location">
    <subcellularLocation>
        <location evidence="8">Cytoplasm</location>
    </subcellularLocation>
</comment>
<dbReference type="Pfam" id="PF02092">
    <property type="entry name" value="tRNA_synt_2f"/>
    <property type="match status" value="1"/>
</dbReference>
<evidence type="ECO:0000256" key="1">
    <source>
        <dbReference type="ARBA" id="ARBA00008226"/>
    </source>
</evidence>
<dbReference type="EC" id="6.1.1.14" evidence="8"/>
<comment type="subunit">
    <text evidence="8">Tetramer of two alpha and two beta subunits.</text>
</comment>
<comment type="catalytic activity">
    <reaction evidence="7 8">
        <text>tRNA(Gly) + glycine + ATP = glycyl-tRNA(Gly) + AMP + diphosphate</text>
        <dbReference type="Rhea" id="RHEA:16013"/>
        <dbReference type="Rhea" id="RHEA-COMP:9664"/>
        <dbReference type="Rhea" id="RHEA-COMP:9683"/>
        <dbReference type="ChEBI" id="CHEBI:30616"/>
        <dbReference type="ChEBI" id="CHEBI:33019"/>
        <dbReference type="ChEBI" id="CHEBI:57305"/>
        <dbReference type="ChEBI" id="CHEBI:78442"/>
        <dbReference type="ChEBI" id="CHEBI:78522"/>
        <dbReference type="ChEBI" id="CHEBI:456215"/>
        <dbReference type="EC" id="6.1.1.14"/>
    </reaction>
</comment>
<evidence type="ECO:0000256" key="8">
    <source>
        <dbReference type="HAMAP-Rule" id="MF_00255"/>
    </source>
</evidence>
<reference evidence="9" key="1">
    <citation type="submission" date="2016-07" db="EMBL/GenBank/DDBJ databases">
        <title>Comparative genomics of the Campylobacter concisus group.</title>
        <authorList>
            <person name="Miller W.G."/>
            <person name="Yee E."/>
            <person name="Chapman M.H."/>
            <person name="Huynh S."/>
            <person name="Bono J.L."/>
            <person name="On S.L.W."/>
            <person name="StLeger J."/>
            <person name="Foster G."/>
            <person name="Parker C.T."/>
        </authorList>
    </citation>
    <scope>NUCLEOTIDE SEQUENCE</scope>
    <source>
        <strain evidence="9">525.92</strain>
    </source>
</reference>
<dbReference type="Proteomes" id="UP000006380">
    <property type="component" value="Chromosome"/>
</dbReference>
<dbReference type="PANTHER" id="PTHR30075">
    <property type="entry name" value="GLYCYL-TRNA SYNTHETASE"/>
    <property type="match status" value="1"/>
</dbReference>
<dbReference type="OrthoDB" id="9775440at2"/>
<evidence type="ECO:0000256" key="5">
    <source>
        <dbReference type="ARBA" id="ARBA00022917"/>
    </source>
</evidence>
<dbReference type="PANTHER" id="PTHR30075:SF2">
    <property type="entry name" value="GLYCINE--TRNA LIGASE, CHLOROPLASTIC_MITOCHONDRIAL 2"/>
    <property type="match status" value="1"/>
</dbReference>